<comment type="caution">
    <text evidence="2">The sequence shown here is derived from an EMBL/GenBank/DDBJ whole genome shotgun (WGS) entry which is preliminary data.</text>
</comment>
<evidence type="ECO:0000313" key="3">
    <source>
        <dbReference type="Proteomes" id="UP000280405"/>
    </source>
</evidence>
<reference evidence="2 3" key="1">
    <citation type="submission" date="2018-09" db="EMBL/GenBank/DDBJ databases">
        <title>The draft genome of Acinetobacter spp. strains.</title>
        <authorList>
            <person name="Qin J."/>
            <person name="Feng Y."/>
            <person name="Zong Z."/>
        </authorList>
    </citation>
    <scope>NUCLEOTIDE SEQUENCE [LARGE SCALE GENOMIC DNA]</scope>
    <source>
        <strain evidence="2 3">WCHAc060115</strain>
    </source>
</reference>
<proteinExistence type="predicted"/>
<feature type="transmembrane region" description="Helical" evidence="1">
    <location>
        <begin position="12"/>
        <end position="31"/>
    </location>
</feature>
<dbReference type="Proteomes" id="UP000280405">
    <property type="component" value="Unassembled WGS sequence"/>
</dbReference>
<keyword evidence="1" id="KW-1133">Transmembrane helix</keyword>
<keyword evidence="1" id="KW-0472">Membrane</keyword>
<feature type="transmembrane region" description="Helical" evidence="1">
    <location>
        <begin position="114"/>
        <end position="134"/>
    </location>
</feature>
<dbReference type="AlphaFoldDB" id="A0A3A8EY97"/>
<accession>A0A3A8EY97</accession>
<sequence>MTQYSNKSILKALFSAPIFIQVLLTILFITLNHEFSMQSILTVCGINLIIYMLYCVIVIPIAYAISVLLARQYWLNFFTIMLGSVLMWLIVTIIGYLVFIGSLPNSISEWVSTWYFHVIVVFVSCCYWGMLHFFRNDSVA</sequence>
<gene>
    <name evidence="2" type="ORF">D7V20_04175</name>
</gene>
<dbReference type="OrthoDB" id="6693492at2"/>
<keyword evidence="1" id="KW-0812">Transmembrane</keyword>
<evidence type="ECO:0000256" key="1">
    <source>
        <dbReference type="SAM" id="Phobius"/>
    </source>
</evidence>
<dbReference type="RefSeq" id="WP_120383077.1">
    <property type="nucleotide sequence ID" value="NZ_RAXT01000004.1"/>
</dbReference>
<feature type="transmembrane region" description="Helical" evidence="1">
    <location>
        <begin position="77"/>
        <end position="102"/>
    </location>
</feature>
<keyword evidence="3" id="KW-1185">Reference proteome</keyword>
<organism evidence="2 3">
    <name type="scientific">Acinetobacter rongchengensis</name>
    <dbReference type="NCBI Taxonomy" id="2419601"/>
    <lineage>
        <taxon>Bacteria</taxon>
        <taxon>Pseudomonadati</taxon>
        <taxon>Pseudomonadota</taxon>
        <taxon>Gammaproteobacteria</taxon>
        <taxon>Moraxellales</taxon>
        <taxon>Moraxellaceae</taxon>
        <taxon>Acinetobacter</taxon>
    </lineage>
</organism>
<evidence type="ECO:0000313" key="2">
    <source>
        <dbReference type="EMBL" id="RKG39807.1"/>
    </source>
</evidence>
<dbReference type="EMBL" id="RAXT01000004">
    <property type="protein sequence ID" value="RKG39807.1"/>
    <property type="molecule type" value="Genomic_DNA"/>
</dbReference>
<feature type="transmembrane region" description="Helical" evidence="1">
    <location>
        <begin position="37"/>
        <end position="65"/>
    </location>
</feature>
<name>A0A3A8EY97_9GAMM</name>
<protein>
    <submittedName>
        <fullName evidence="2">Uncharacterized protein</fullName>
    </submittedName>
</protein>